<protein>
    <submittedName>
        <fullName evidence="1">Uncharacterized protein</fullName>
    </submittedName>
</protein>
<reference evidence="1" key="1">
    <citation type="journal article" date="2014" name="PLoS Genet.">
        <title>The Genome of Spironucleus salmonicida Highlights a Fish Pathogen Adapted to Fluctuating Environments.</title>
        <authorList>
            <person name="Xu F."/>
            <person name="Jerlstrom-Hultqvist J."/>
            <person name="Einarsson E."/>
            <person name="Astvaldsson A."/>
            <person name="Svard S.G."/>
            <person name="Andersson J.O."/>
        </authorList>
    </citation>
    <scope>NUCLEOTIDE SEQUENCE</scope>
</reference>
<dbReference type="EMBL" id="KI546099">
    <property type="protein sequence ID" value="EST45382.1"/>
    <property type="molecule type" value="Genomic_DNA"/>
</dbReference>
<proteinExistence type="predicted"/>
<gene>
    <name evidence="1" type="ORF">SS50377_14713</name>
</gene>
<sequence length="176" mass="19512">MQLVVVSNTDQIHKSWESYFQNIQTFQASNATLKGLNILKMTIASVCIQSVLHTTVREKEKILVVRDKQQQNQGGSCDNYCAFGANGMFKMELVGWSKRVCGSNFCVTRAVILVLTADFAVKIGGVSSASRVSFQNIMNVGIAIMSLCKWTDNVWSNQSMLRPVGRLLGLTFLCFS</sequence>
<name>V6LLF6_9EUKA</name>
<accession>V6LLF6</accession>
<organism evidence="1">
    <name type="scientific">Spironucleus salmonicida</name>
    <dbReference type="NCBI Taxonomy" id="348837"/>
    <lineage>
        <taxon>Eukaryota</taxon>
        <taxon>Metamonada</taxon>
        <taxon>Diplomonadida</taxon>
        <taxon>Hexamitidae</taxon>
        <taxon>Hexamitinae</taxon>
        <taxon>Spironucleus</taxon>
    </lineage>
</organism>
<evidence type="ECO:0000313" key="1">
    <source>
        <dbReference type="EMBL" id="EST45382.1"/>
    </source>
</evidence>
<dbReference type="AlphaFoldDB" id="V6LLF6"/>
<dbReference type="VEuPathDB" id="GiardiaDB:SS50377_21656"/>